<dbReference type="PROSITE" id="PS50330">
    <property type="entry name" value="UIM"/>
    <property type="match status" value="1"/>
</dbReference>
<dbReference type="GO" id="GO:0003677">
    <property type="term" value="F:DNA binding"/>
    <property type="evidence" value="ECO:0007669"/>
    <property type="project" value="InterPro"/>
</dbReference>
<reference evidence="7" key="1">
    <citation type="journal article" date="2011" name="Plant Physiol.">
        <title>Comprehensive sequence analysis of 24,783 barley full-length cDNAs derived from 12 clone libraries.</title>
        <authorList>
            <person name="Matsumoto T."/>
            <person name="Tanaka T."/>
            <person name="Sakai H."/>
            <person name="Amano N."/>
            <person name="Kanamori H."/>
            <person name="Kurita K."/>
            <person name="Kikuta A."/>
            <person name="Kamiya K."/>
            <person name="Yamamoto M."/>
            <person name="Ikawa H."/>
            <person name="Fujii N."/>
            <person name="Hori K."/>
            <person name="Itoh T."/>
            <person name="Sato K."/>
        </authorList>
    </citation>
    <scope>NUCLEOTIDE SEQUENCE</scope>
</reference>
<evidence type="ECO:0000313" key="7">
    <source>
        <dbReference type="EMBL" id="BAK07050.1"/>
    </source>
</evidence>
<keyword evidence="1" id="KW-0479">Metal-binding</keyword>
<dbReference type="InterPro" id="IPR003656">
    <property type="entry name" value="Znf_BED"/>
</dbReference>
<accession>F2EI78</accession>
<sequence length="472" mass="52638">MDLCDGGDLGLGDRRDLESARARGERGDRRDLDGARARGERGDRRDLDSARARGDLCDGDGRDLDDPRARGNLFDGRDLDGARARGDLGDCRDLDSARSRGDLGDGRGSVDRIRSSLQHWNSTIRGDHGQPSGKTARHDLQGLVNKDINRVWNHGSKFEGGFHCQYCNLRKRGGGATRFKEHLGHVVGEVRECPNVPRNVKDLMKNAVYETRNKKRKKATDKLRLEREIMDGLYHREGVINIDDDDDAELQMAIRESLSDKNVSRAVERRRGSGSGVRVSVGKSSIATFFNKELSSNKVSMQPKITTSFDLESRDVLGQSWAKKFHANDIAGLKADCPYFRAAMKITQKHGPIPLPTAKEIDGIYLDKNYDEAVEWLKIFKQDWKNFGVTVMCDSWTGPTGMSVINFMVYCNEKMFFHKSIDASGQTQNSALLGNVVEGLVNGSHTFQQKKCHQPSGGFSLEGTFPICRSMP</sequence>
<organism evidence="7">
    <name type="scientific">Hordeum vulgare subsp. vulgare</name>
    <name type="common">Domesticated barley</name>
    <dbReference type="NCBI Taxonomy" id="112509"/>
    <lineage>
        <taxon>Eukaryota</taxon>
        <taxon>Viridiplantae</taxon>
        <taxon>Streptophyta</taxon>
        <taxon>Embryophyta</taxon>
        <taxon>Tracheophyta</taxon>
        <taxon>Spermatophyta</taxon>
        <taxon>Magnoliopsida</taxon>
        <taxon>Liliopsida</taxon>
        <taxon>Poales</taxon>
        <taxon>Poaceae</taxon>
        <taxon>BOP clade</taxon>
        <taxon>Pooideae</taxon>
        <taxon>Triticodae</taxon>
        <taxon>Triticeae</taxon>
        <taxon>Hordeinae</taxon>
        <taxon>Hordeum</taxon>
    </lineage>
</organism>
<feature type="region of interest" description="Disordered" evidence="5">
    <location>
        <begin position="15"/>
        <end position="47"/>
    </location>
</feature>
<dbReference type="GO" id="GO:0008270">
    <property type="term" value="F:zinc ion binding"/>
    <property type="evidence" value="ECO:0007669"/>
    <property type="project" value="UniProtKB-KW"/>
</dbReference>
<evidence type="ECO:0000256" key="4">
    <source>
        <dbReference type="PROSITE-ProRule" id="PRU00027"/>
    </source>
</evidence>
<keyword evidence="2 4" id="KW-0863">Zinc-finger</keyword>
<evidence type="ECO:0000256" key="2">
    <source>
        <dbReference type="ARBA" id="ARBA00022771"/>
    </source>
</evidence>
<dbReference type="PANTHER" id="PTHR46951:SF2">
    <property type="entry name" value="BED-TYPE DOMAIN-CONTAINING PROTEIN"/>
    <property type="match status" value="1"/>
</dbReference>
<dbReference type="InterPro" id="IPR007021">
    <property type="entry name" value="DUF659"/>
</dbReference>
<dbReference type="EMBL" id="AK375855">
    <property type="protein sequence ID" value="BAK07050.1"/>
    <property type="molecule type" value="mRNA"/>
</dbReference>
<evidence type="ECO:0000256" key="1">
    <source>
        <dbReference type="ARBA" id="ARBA00022723"/>
    </source>
</evidence>
<dbReference type="InterPro" id="IPR003903">
    <property type="entry name" value="UIM_dom"/>
</dbReference>
<proteinExistence type="evidence at transcript level"/>
<evidence type="ECO:0000256" key="3">
    <source>
        <dbReference type="ARBA" id="ARBA00022833"/>
    </source>
</evidence>
<dbReference type="PROSITE" id="PS50808">
    <property type="entry name" value="ZF_BED"/>
    <property type="match status" value="1"/>
</dbReference>
<feature type="domain" description="BED-type" evidence="6">
    <location>
        <begin position="146"/>
        <end position="200"/>
    </location>
</feature>
<dbReference type="PANTHER" id="PTHR46951">
    <property type="entry name" value="BED-TYPE DOMAIN-CONTAINING PROTEIN"/>
    <property type="match status" value="1"/>
</dbReference>
<keyword evidence="3" id="KW-0862">Zinc</keyword>
<evidence type="ECO:0000256" key="5">
    <source>
        <dbReference type="SAM" id="MobiDB-lite"/>
    </source>
</evidence>
<protein>
    <submittedName>
        <fullName evidence="7">Predicted protein</fullName>
    </submittedName>
</protein>
<name>F2EI78_HORVV</name>
<dbReference type="AlphaFoldDB" id="F2EI78"/>
<evidence type="ECO:0000259" key="6">
    <source>
        <dbReference type="PROSITE" id="PS50808"/>
    </source>
</evidence>
<dbReference type="Pfam" id="PF04937">
    <property type="entry name" value="DUF659"/>
    <property type="match status" value="1"/>
</dbReference>